<name>B4D274_9BACT</name>
<organism evidence="2 3">
    <name type="scientific">Chthoniobacter flavus Ellin428</name>
    <dbReference type="NCBI Taxonomy" id="497964"/>
    <lineage>
        <taxon>Bacteria</taxon>
        <taxon>Pseudomonadati</taxon>
        <taxon>Verrucomicrobiota</taxon>
        <taxon>Spartobacteria</taxon>
        <taxon>Chthoniobacterales</taxon>
        <taxon>Chthoniobacteraceae</taxon>
        <taxon>Chthoniobacter</taxon>
    </lineage>
</organism>
<gene>
    <name evidence="2" type="ORF">CfE428DRAFT_2999</name>
</gene>
<evidence type="ECO:0000313" key="3">
    <source>
        <dbReference type="Proteomes" id="UP000005824"/>
    </source>
</evidence>
<keyword evidence="1" id="KW-1133">Transmembrane helix</keyword>
<proteinExistence type="predicted"/>
<protein>
    <submittedName>
        <fullName evidence="2">Uncharacterized protein</fullName>
    </submittedName>
</protein>
<dbReference type="RefSeq" id="WP_006980324.1">
    <property type="nucleotide sequence ID" value="NZ_ABVL01000008.1"/>
</dbReference>
<dbReference type="Proteomes" id="UP000005824">
    <property type="component" value="Unassembled WGS sequence"/>
</dbReference>
<keyword evidence="1" id="KW-0472">Membrane</keyword>
<evidence type="ECO:0000313" key="2">
    <source>
        <dbReference type="EMBL" id="EDY19314.1"/>
    </source>
</evidence>
<dbReference type="InParanoid" id="B4D274"/>
<reference evidence="2 3" key="1">
    <citation type="journal article" date="2011" name="J. Bacteriol.">
        <title>Genome sequence of Chthoniobacter flavus Ellin428, an aerobic heterotrophic soil bacterium.</title>
        <authorList>
            <person name="Kant R."/>
            <person name="van Passel M.W."/>
            <person name="Palva A."/>
            <person name="Lucas S."/>
            <person name="Lapidus A."/>
            <person name="Glavina Del Rio T."/>
            <person name="Dalin E."/>
            <person name="Tice H."/>
            <person name="Bruce D."/>
            <person name="Goodwin L."/>
            <person name="Pitluck S."/>
            <person name="Larimer F.W."/>
            <person name="Land M.L."/>
            <person name="Hauser L."/>
            <person name="Sangwan P."/>
            <person name="de Vos W.M."/>
            <person name="Janssen P.H."/>
            <person name="Smidt H."/>
        </authorList>
    </citation>
    <scope>NUCLEOTIDE SEQUENCE [LARGE SCALE GENOMIC DNA]</scope>
    <source>
        <strain evidence="2 3">Ellin428</strain>
    </source>
</reference>
<dbReference type="STRING" id="497964.CfE428DRAFT_2999"/>
<feature type="transmembrane region" description="Helical" evidence="1">
    <location>
        <begin position="20"/>
        <end position="41"/>
    </location>
</feature>
<dbReference type="EMBL" id="ABVL01000008">
    <property type="protein sequence ID" value="EDY19314.1"/>
    <property type="molecule type" value="Genomic_DNA"/>
</dbReference>
<evidence type="ECO:0000256" key="1">
    <source>
        <dbReference type="SAM" id="Phobius"/>
    </source>
</evidence>
<comment type="caution">
    <text evidence="2">The sequence shown here is derived from an EMBL/GenBank/DDBJ whole genome shotgun (WGS) entry which is preliminary data.</text>
</comment>
<accession>B4D274</accession>
<sequence precursor="true">MKKLNKETLLNRRAFLRRSIVGRLIPAVTVYLIAKSTPPLFGQSSAGRQEPI</sequence>
<dbReference type="AlphaFoldDB" id="B4D274"/>
<keyword evidence="3" id="KW-1185">Reference proteome</keyword>
<keyword evidence="1" id="KW-0812">Transmembrane</keyword>